<dbReference type="InterPro" id="IPR038461">
    <property type="entry name" value="Schlafen_AlbA_2_dom_sf"/>
</dbReference>
<evidence type="ECO:0000313" key="2">
    <source>
        <dbReference type="EMBL" id="WTY98219.1"/>
    </source>
</evidence>
<dbReference type="Gene3D" id="3.30.950.30">
    <property type="entry name" value="Schlafen, AAA domain"/>
    <property type="match status" value="1"/>
</dbReference>
<dbReference type="InterPro" id="IPR038475">
    <property type="entry name" value="RecG_C_sf"/>
</dbReference>
<feature type="domain" description="Schlafen AlbA-2" evidence="1">
    <location>
        <begin position="19"/>
        <end position="138"/>
    </location>
</feature>
<protein>
    <submittedName>
        <fullName evidence="2">DNA binding domain-containing protein</fullName>
    </submittedName>
</protein>
<dbReference type="PANTHER" id="PTHR30595">
    <property type="entry name" value="GLPR-RELATED TRANSCRIPTIONAL REPRESSOR"/>
    <property type="match status" value="1"/>
</dbReference>
<gene>
    <name evidence="2" type="ORF">OG626_26685</name>
</gene>
<name>A0AAU3H1D7_9ACTN</name>
<dbReference type="Pfam" id="PF13749">
    <property type="entry name" value="HATPase_c_4"/>
    <property type="match status" value="1"/>
</dbReference>
<dbReference type="Pfam" id="PF04326">
    <property type="entry name" value="SLFN_AlbA_2"/>
    <property type="match status" value="1"/>
</dbReference>
<dbReference type="AlphaFoldDB" id="A0AAU3H1D7"/>
<proteinExistence type="predicted"/>
<organism evidence="2">
    <name type="scientific">Streptomyces sp. NBC_01401</name>
    <dbReference type="NCBI Taxonomy" id="2903854"/>
    <lineage>
        <taxon>Bacteria</taxon>
        <taxon>Bacillati</taxon>
        <taxon>Actinomycetota</taxon>
        <taxon>Actinomycetes</taxon>
        <taxon>Kitasatosporales</taxon>
        <taxon>Streptomycetaceae</taxon>
        <taxon>Streptomyces</taxon>
    </lineage>
</organism>
<accession>A0AAU3H1D7</accession>
<sequence>MDGRIVSKTEAERILGRQESHFWDFKSSRSDGSTVQKISSALANAEGGDFIVGVEDARTGSGIERWQGFDSIEDANWIQQALVDHVDPPVPYDIEYLQVRDSENRGWTCLVTVQKSPDVHKTAKGDVHQRRGAENIRLRGAQITDLSLSKGARSYEDQLLEDYDLEELQQEDEVHYFLGAYTPKMSAEKFLKRQRLVDRKSGMATVAGAILFASEPPTVVPKRCSVKIARYETSEEIPDRKYLKGAPSSIDGPARELIERTLTAVTEAIQAVPVLGTDGTMSPMNYPPEALKEIIVNAVIHRDYNISDDILISIFDNRVEVRSPGKLPGHMTPENLLTDRFARNPSIVRLLNKYPDAPNKDIGEGLDTVLSTMKAAKLKEPRFTVHDNAFVVVLEHTPLARPEELVLQYLESNEEIVNRVARQLTGISSENHMKRVFYKLRDAGKIEPVPNRSRARAAWRIRNESA</sequence>
<dbReference type="InterPro" id="IPR007421">
    <property type="entry name" value="Schlafen_AlbA_2_dom"/>
</dbReference>
<dbReference type="EMBL" id="CP109535">
    <property type="protein sequence ID" value="WTY98219.1"/>
    <property type="molecule type" value="Genomic_DNA"/>
</dbReference>
<reference evidence="2" key="1">
    <citation type="submission" date="2022-10" db="EMBL/GenBank/DDBJ databases">
        <title>The complete genomes of actinobacterial strains from the NBC collection.</title>
        <authorList>
            <person name="Joergensen T.S."/>
            <person name="Alvarez Arevalo M."/>
            <person name="Sterndorff E.B."/>
            <person name="Faurdal D."/>
            <person name="Vuksanovic O."/>
            <person name="Mourched A.-S."/>
            <person name="Charusanti P."/>
            <person name="Shaw S."/>
            <person name="Blin K."/>
            <person name="Weber T."/>
        </authorList>
    </citation>
    <scope>NUCLEOTIDE SEQUENCE</scope>
    <source>
        <strain evidence="2">NBC_01401</strain>
    </source>
</reference>
<evidence type="ECO:0000259" key="1">
    <source>
        <dbReference type="Pfam" id="PF04326"/>
    </source>
</evidence>
<dbReference type="PANTHER" id="PTHR30595:SF6">
    <property type="entry name" value="SCHLAFEN ALBA-2 DOMAIN-CONTAINING PROTEIN"/>
    <property type="match status" value="1"/>
</dbReference>
<dbReference type="Gene3D" id="3.30.565.60">
    <property type="match status" value="1"/>
</dbReference>